<evidence type="ECO:0000313" key="4">
    <source>
        <dbReference type="EMBL" id="KAG5386080.1"/>
    </source>
</evidence>
<accession>A0ABQ7LKE2</accession>
<evidence type="ECO:0000313" key="5">
    <source>
        <dbReference type="Proteomes" id="UP000823674"/>
    </source>
</evidence>
<evidence type="ECO:0000256" key="2">
    <source>
        <dbReference type="PROSITE-ProRule" id="PRU00035"/>
    </source>
</evidence>
<keyword evidence="1 2" id="KW-0103">Bromodomain</keyword>
<dbReference type="PROSITE" id="PS50014">
    <property type="entry name" value="BROMODOMAIN_2"/>
    <property type="match status" value="1"/>
</dbReference>
<dbReference type="SUPFAM" id="SSF47370">
    <property type="entry name" value="Bromodomain"/>
    <property type="match status" value="1"/>
</dbReference>
<reference evidence="4 5" key="1">
    <citation type="submission" date="2021-03" db="EMBL/GenBank/DDBJ databases">
        <authorList>
            <person name="King G.J."/>
            <person name="Bancroft I."/>
            <person name="Baten A."/>
            <person name="Bloomfield J."/>
            <person name="Borpatragohain P."/>
            <person name="He Z."/>
            <person name="Irish N."/>
            <person name="Irwin J."/>
            <person name="Liu K."/>
            <person name="Mauleon R.P."/>
            <person name="Moore J."/>
            <person name="Morris R."/>
            <person name="Ostergaard L."/>
            <person name="Wang B."/>
            <person name="Wells R."/>
        </authorList>
    </citation>
    <scope>NUCLEOTIDE SEQUENCE [LARGE SCALE GENOMIC DNA]</scope>
    <source>
        <strain evidence="4">R-o-18</strain>
        <tissue evidence="4">Leaf</tissue>
    </source>
</reference>
<dbReference type="Gene3D" id="1.20.920.10">
    <property type="entry name" value="Bromodomain-like"/>
    <property type="match status" value="1"/>
</dbReference>
<dbReference type="Proteomes" id="UP000823674">
    <property type="component" value="Chromosome A09"/>
</dbReference>
<dbReference type="InterPro" id="IPR001487">
    <property type="entry name" value="Bromodomain"/>
</dbReference>
<dbReference type="Pfam" id="PF00439">
    <property type="entry name" value="Bromodomain"/>
    <property type="match status" value="1"/>
</dbReference>
<dbReference type="SMART" id="SM00297">
    <property type="entry name" value="BROMO"/>
    <property type="match status" value="1"/>
</dbReference>
<keyword evidence="5" id="KW-1185">Reference proteome</keyword>
<name>A0ABQ7LKE2_BRACM</name>
<dbReference type="PANTHER" id="PTHR45750:SF3">
    <property type="entry name" value="HISTONE ACETYLTRANSFERASE"/>
    <property type="match status" value="1"/>
</dbReference>
<gene>
    <name evidence="4" type="primary">A09g517010.1_BraROA</name>
    <name evidence="4" type="ORF">IGI04_037550</name>
</gene>
<dbReference type="InterPro" id="IPR037800">
    <property type="entry name" value="GCN5"/>
</dbReference>
<sequence length="171" mass="19427">MKYFLEPSSSTVYEAVVSLSICSLFTSDAIDIRIKELSNCEEVYHVLEFQKKEDGSPKRIRAENIPGLKGRRLDPGSVGAHSQCKIMLMRGLSKSQLMPSMSLIIMTSLKIPHRQIAKRVESEEYYVTFDMFVADARRMFNNCRTYNSPDTIYYKCATSQVGNTSSSPVWC</sequence>
<dbReference type="EMBL" id="JADBGQ010000008">
    <property type="protein sequence ID" value="KAG5386080.1"/>
    <property type="molecule type" value="Genomic_DNA"/>
</dbReference>
<proteinExistence type="predicted"/>
<dbReference type="InterPro" id="IPR036427">
    <property type="entry name" value="Bromodomain-like_sf"/>
</dbReference>
<evidence type="ECO:0000256" key="1">
    <source>
        <dbReference type="ARBA" id="ARBA00023117"/>
    </source>
</evidence>
<feature type="domain" description="Bromo" evidence="3">
    <location>
        <begin position="116"/>
        <end position="154"/>
    </location>
</feature>
<evidence type="ECO:0000259" key="3">
    <source>
        <dbReference type="PROSITE" id="PS50014"/>
    </source>
</evidence>
<protein>
    <recommendedName>
        <fullName evidence="3">Bromo domain-containing protein</fullName>
    </recommendedName>
</protein>
<dbReference type="PANTHER" id="PTHR45750">
    <property type="entry name" value="GH11602P"/>
    <property type="match status" value="1"/>
</dbReference>
<organism evidence="4 5">
    <name type="scientific">Brassica rapa subsp. trilocularis</name>
    <dbReference type="NCBI Taxonomy" id="1813537"/>
    <lineage>
        <taxon>Eukaryota</taxon>
        <taxon>Viridiplantae</taxon>
        <taxon>Streptophyta</taxon>
        <taxon>Embryophyta</taxon>
        <taxon>Tracheophyta</taxon>
        <taxon>Spermatophyta</taxon>
        <taxon>Magnoliopsida</taxon>
        <taxon>eudicotyledons</taxon>
        <taxon>Gunneridae</taxon>
        <taxon>Pentapetalae</taxon>
        <taxon>rosids</taxon>
        <taxon>malvids</taxon>
        <taxon>Brassicales</taxon>
        <taxon>Brassicaceae</taxon>
        <taxon>Brassiceae</taxon>
        <taxon>Brassica</taxon>
    </lineage>
</organism>
<comment type="caution">
    <text evidence="4">The sequence shown here is derived from an EMBL/GenBank/DDBJ whole genome shotgun (WGS) entry which is preliminary data.</text>
</comment>